<proteinExistence type="predicted"/>
<dbReference type="Proteomes" id="UP000265520">
    <property type="component" value="Unassembled WGS sequence"/>
</dbReference>
<evidence type="ECO:0000313" key="2">
    <source>
        <dbReference type="Proteomes" id="UP000265520"/>
    </source>
</evidence>
<name>A0A392SBD1_9FABA</name>
<dbReference type="AlphaFoldDB" id="A0A392SBD1"/>
<comment type="caution">
    <text evidence="1">The sequence shown here is derived from an EMBL/GenBank/DDBJ whole genome shotgun (WGS) entry which is preliminary data.</text>
</comment>
<keyword evidence="2" id="KW-1185">Reference proteome</keyword>
<reference evidence="1 2" key="1">
    <citation type="journal article" date="2018" name="Front. Plant Sci.">
        <title>Red Clover (Trifolium pratense) and Zigzag Clover (T. medium) - A Picture of Genomic Similarities and Differences.</title>
        <authorList>
            <person name="Dluhosova J."/>
            <person name="Istvanek J."/>
            <person name="Nedelnik J."/>
            <person name="Repkova J."/>
        </authorList>
    </citation>
    <scope>NUCLEOTIDE SEQUENCE [LARGE SCALE GENOMIC DNA]</scope>
    <source>
        <strain evidence="2">cv. 10/8</strain>
        <tissue evidence="1">Leaf</tissue>
    </source>
</reference>
<accession>A0A392SBD1</accession>
<evidence type="ECO:0000313" key="1">
    <source>
        <dbReference type="EMBL" id="MCI45969.1"/>
    </source>
</evidence>
<sequence>MAEIKSQNTTHSLPFVARPISDPPPSHFHTLSSPVVTNGRPPPFRSPPSYVLRRSGHHCLFAIILITIDLPISIL</sequence>
<organism evidence="1 2">
    <name type="scientific">Trifolium medium</name>
    <dbReference type="NCBI Taxonomy" id="97028"/>
    <lineage>
        <taxon>Eukaryota</taxon>
        <taxon>Viridiplantae</taxon>
        <taxon>Streptophyta</taxon>
        <taxon>Embryophyta</taxon>
        <taxon>Tracheophyta</taxon>
        <taxon>Spermatophyta</taxon>
        <taxon>Magnoliopsida</taxon>
        <taxon>eudicotyledons</taxon>
        <taxon>Gunneridae</taxon>
        <taxon>Pentapetalae</taxon>
        <taxon>rosids</taxon>
        <taxon>fabids</taxon>
        <taxon>Fabales</taxon>
        <taxon>Fabaceae</taxon>
        <taxon>Papilionoideae</taxon>
        <taxon>50 kb inversion clade</taxon>
        <taxon>NPAAA clade</taxon>
        <taxon>Hologalegina</taxon>
        <taxon>IRL clade</taxon>
        <taxon>Trifolieae</taxon>
        <taxon>Trifolium</taxon>
    </lineage>
</organism>
<dbReference type="EMBL" id="LXQA010351101">
    <property type="protein sequence ID" value="MCI45969.1"/>
    <property type="molecule type" value="Genomic_DNA"/>
</dbReference>
<protein>
    <submittedName>
        <fullName evidence="1">Uncharacterized protein</fullName>
    </submittedName>
</protein>